<protein>
    <recommendedName>
        <fullName evidence="1">SCP2 domain-containing protein</fullName>
    </recommendedName>
</protein>
<sequence>MAEYQFLSDEWIEEARKIRAEYEGQDTGARPVQVKANLVITEVPFREDGNIEAHLDTTGIGIDVDLGHLDDSQLKITLDYGTAKAILIEGNAQAGMQAFMAGKIKVEGDMAKLMALQAAPADATTEEVTKRLQEMTV</sequence>
<comment type="caution">
    <text evidence="2">The sequence shown here is derived from an EMBL/GenBank/DDBJ whole genome shotgun (WGS) entry which is preliminary data.</text>
</comment>
<dbReference type="Gene3D" id="3.30.1050.10">
    <property type="entry name" value="SCP2 sterol-binding domain"/>
    <property type="match status" value="1"/>
</dbReference>
<dbReference type="EMBL" id="AUZX01001802">
    <property type="protein sequence ID" value="EQD78108.1"/>
    <property type="molecule type" value="Genomic_DNA"/>
</dbReference>
<evidence type="ECO:0000259" key="1">
    <source>
        <dbReference type="Pfam" id="PF02036"/>
    </source>
</evidence>
<dbReference type="Pfam" id="PF02036">
    <property type="entry name" value="SCP2"/>
    <property type="match status" value="1"/>
</dbReference>
<gene>
    <name evidence="2" type="ORF">B1A_02422</name>
</gene>
<proteinExistence type="predicted"/>
<dbReference type="InterPro" id="IPR003033">
    <property type="entry name" value="SCP2_sterol-bd_dom"/>
</dbReference>
<feature type="domain" description="SCP2" evidence="1">
    <location>
        <begin position="52"/>
        <end position="118"/>
    </location>
</feature>
<organism evidence="2">
    <name type="scientific">mine drainage metagenome</name>
    <dbReference type="NCBI Taxonomy" id="410659"/>
    <lineage>
        <taxon>unclassified sequences</taxon>
        <taxon>metagenomes</taxon>
        <taxon>ecological metagenomes</taxon>
    </lineage>
</organism>
<accession>T1CA94</accession>
<evidence type="ECO:0000313" key="2">
    <source>
        <dbReference type="EMBL" id="EQD78108.1"/>
    </source>
</evidence>
<name>T1CA94_9ZZZZ</name>
<dbReference type="InterPro" id="IPR036527">
    <property type="entry name" value="SCP2_sterol-bd_dom_sf"/>
</dbReference>
<reference evidence="2" key="2">
    <citation type="journal article" date="2014" name="ISME J.">
        <title>Microbial stratification in low pH oxic and suboxic macroscopic growths along an acid mine drainage.</title>
        <authorList>
            <person name="Mendez-Garcia C."/>
            <person name="Mesa V."/>
            <person name="Sprenger R.R."/>
            <person name="Richter M."/>
            <person name="Diez M.S."/>
            <person name="Solano J."/>
            <person name="Bargiela R."/>
            <person name="Golyshina O.V."/>
            <person name="Manteca A."/>
            <person name="Ramos J.L."/>
            <person name="Gallego J.R."/>
            <person name="Llorente I."/>
            <person name="Martins Dos Santos V.A."/>
            <person name="Jensen O.N."/>
            <person name="Pelaez A.I."/>
            <person name="Sanchez J."/>
            <person name="Ferrer M."/>
        </authorList>
    </citation>
    <scope>NUCLEOTIDE SEQUENCE</scope>
</reference>
<dbReference type="SUPFAM" id="SSF55718">
    <property type="entry name" value="SCP-like"/>
    <property type="match status" value="1"/>
</dbReference>
<reference evidence="2" key="1">
    <citation type="submission" date="2013-08" db="EMBL/GenBank/DDBJ databases">
        <authorList>
            <person name="Mendez C."/>
            <person name="Richter M."/>
            <person name="Ferrer M."/>
            <person name="Sanchez J."/>
        </authorList>
    </citation>
    <scope>NUCLEOTIDE SEQUENCE</scope>
</reference>
<dbReference type="AlphaFoldDB" id="T1CA94"/>